<dbReference type="Proteomes" id="UP000475545">
    <property type="component" value="Unassembled WGS sequence"/>
</dbReference>
<dbReference type="AlphaFoldDB" id="A0A6L7GZ99"/>
<gene>
    <name evidence="2" type="ORF">GIY30_22850</name>
</gene>
<dbReference type="EMBL" id="WMBR01000009">
    <property type="protein sequence ID" value="MXP24175.1"/>
    <property type="molecule type" value="Genomic_DNA"/>
</dbReference>
<organism evidence="2 3">
    <name type="scientific">Gordonia mangrovi</name>
    <dbReference type="NCBI Taxonomy" id="2665643"/>
    <lineage>
        <taxon>Bacteria</taxon>
        <taxon>Bacillati</taxon>
        <taxon>Actinomycetota</taxon>
        <taxon>Actinomycetes</taxon>
        <taxon>Mycobacteriales</taxon>
        <taxon>Gordoniaceae</taxon>
        <taxon>Gordonia</taxon>
    </lineage>
</organism>
<dbReference type="CDD" id="cd03441">
    <property type="entry name" value="R_hydratase_like"/>
    <property type="match status" value="1"/>
</dbReference>
<comment type="caution">
    <text evidence="2">The sequence shown here is derived from an EMBL/GenBank/DDBJ whole genome shotgun (WGS) entry which is preliminary data.</text>
</comment>
<dbReference type="InterPro" id="IPR029069">
    <property type="entry name" value="HotDog_dom_sf"/>
</dbReference>
<dbReference type="SUPFAM" id="SSF54637">
    <property type="entry name" value="Thioesterase/thiol ester dehydrase-isomerase"/>
    <property type="match status" value="2"/>
</dbReference>
<accession>A0A6L7GZ99</accession>
<proteinExistence type="predicted"/>
<name>A0A6L7GZ99_9ACTN</name>
<keyword evidence="3" id="KW-1185">Reference proteome</keyword>
<protein>
    <submittedName>
        <fullName evidence="2">Acyl dehydratase</fullName>
    </submittedName>
</protein>
<dbReference type="Gene3D" id="3.10.129.10">
    <property type="entry name" value="Hotdog Thioesterase"/>
    <property type="match status" value="2"/>
</dbReference>
<feature type="domain" description="FAS1-like dehydratase" evidence="1">
    <location>
        <begin position="45"/>
        <end position="163"/>
    </location>
</feature>
<dbReference type="InterPro" id="IPR039569">
    <property type="entry name" value="FAS1-like_DH_region"/>
</dbReference>
<evidence type="ECO:0000313" key="2">
    <source>
        <dbReference type="EMBL" id="MXP24175.1"/>
    </source>
</evidence>
<evidence type="ECO:0000313" key="3">
    <source>
        <dbReference type="Proteomes" id="UP000475545"/>
    </source>
</evidence>
<sequence length="403" mass="44237">MSTSATQEPRSTEAHMPEAVIDDAMIESMKAKAGVDLRISHSINNEEVTRIAVAKFAGGIGDINPLWTDSEHATNSDYLAPVAPPSFVIGCFSGIQFGWPGLGSFHSSTDMDLLAPIYLGDVITATCRYDGFTGPRPSTFANQMVTDMFTNTYTNQRDDKVAEIRWQVVNYERATARTASKSKRERLVLPHPWRTEEIEAVEARVLAEKPQGAEPRWWEDINPGDPISSLTKGPIGLTDEVAFIAGGGTPIPRLKAHAAALADYADHPAWSFRDPVTGAQEPIYAVHYNNSAAQAMGVAYQYDVGFQRQCWQIQLLTHWVGDKGWVKHLDSQYRGFVYLSDVIELGGVVDSKEIDADGEHVVHVTTFARNQRGGDVMPGHATVALPSRERELSPAGSRARVKS</sequence>
<evidence type="ECO:0000259" key="1">
    <source>
        <dbReference type="Pfam" id="PF13452"/>
    </source>
</evidence>
<dbReference type="RefSeq" id="WP_160904369.1">
    <property type="nucleotide sequence ID" value="NZ_CP102850.1"/>
</dbReference>
<reference evidence="2 3" key="1">
    <citation type="submission" date="2019-11" db="EMBL/GenBank/DDBJ databases">
        <title>Gordonia sp. nov., a novel actinobacterium isolated from mangrove soil in Hainan.</title>
        <authorList>
            <person name="Huang X."/>
            <person name="Xie Y."/>
            <person name="Chu X."/>
            <person name="Xiao K."/>
        </authorList>
    </citation>
    <scope>NUCLEOTIDE SEQUENCE [LARGE SCALE GENOMIC DNA]</scope>
    <source>
        <strain evidence="2 3">HNM0687</strain>
    </source>
</reference>
<dbReference type="Pfam" id="PF13452">
    <property type="entry name" value="FAS1_DH_region"/>
    <property type="match status" value="1"/>
</dbReference>